<dbReference type="SMART" id="SM00823">
    <property type="entry name" value="PKS_PP"/>
    <property type="match status" value="1"/>
</dbReference>
<dbReference type="EMBL" id="JARJLM010000196">
    <property type="protein sequence ID" value="MDF3833561.1"/>
    <property type="molecule type" value="Genomic_DNA"/>
</dbReference>
<dbReference type="CDD" id="cd05931">
    <property type="entry name" value="FAAL"/>
    <property type="match status" value="1"/>
</dbReference>
<sequence>MQSAPNVPATLVAHLGQLAVHRAGDTALITIDAAGDTRYDYASLDARVRALASHLASRAAPGDRAMLLLDSGIDYMTAFFACLYAGLIAVPAFEPGAVRSAQVARLRAMASDADPALLLTSTAQATAHHDALAAIAPRAAVILADDPQPPARDDWHPYPAGPDTLAFLQYTSGSTASPKGVMVSHGNVIANEVAIATGMGVRPGDTMVSWLPLYHDMGLIGGLLQPIHSGVPVAMMSPQFFLERPARWLQAISRHRGTLSGGPDFAYRLCVERVRDSHFEGLDLSSWDVAFSGAEPVRADTLRAFVDRFAPAGFRKQALYPCYGLAEATLFATGGKRGTGMLSKRFDPAALAQDLGKTANATDSGMELVACGFPRADHTVRIADRDGRAVADGHVGEIEIAGPSVAHGYWRNASATAATFTGDAGAERWLRTGDLGLMRDGQLYIAGRRKDLIIVRGQNLYPQDIEQAVEAKVTAARRGRVAAFPVQGPNGEAIGIAVEISRPDQKRIGHVALVQALAEAVGNACGETLAVALLLNPGGLPKTTSGKLQRSACRQGWLDDGLDACAVWSHGAFSRGGISANGQAPAAGEPPRGETEIALAALWQELLGAAPADRQAHFFAAGGSSLTAARLVARLRERFGAAVPMRLPFEHPTLAACAAALESLQVGGNDGADAPIARAPRTGEMPLAPAQQRMWLTDRIAAPADRWIYNMAGGLRLAGPLDAQAMRASLNALVERHEILRTSYPADANGAPTARIASALTIDLPYHDLSSLDASQRAAALHELAEAQAREPFDLSSAPLLRARLVRLADDDHALLLTLHHIVGDGWSIDILLDTLAAGYNAAIAGTALDLPPLPIQYADYAVHQHGADDARSQPSDASFWRDALQGAPRLTTIPSPNRRPPVASTTGAACYSELPDALLARVDALARAHGATRYMVLLAAFHALLHRLGGAEDQLVGIDVACRTRRELEELIGFFVNVLPLRARPHATLTFAALLAQLRDATLAAFDHQALPFERIVEVAGVPRERAWHPLVQMLFVLQNTPADARQFAGLRAERLPTPVHAAKFDLAVFLDPHADGLRAEWVYATALFPRATAHRIADAYGAVLAQAVSNPALPLSGLVVPAGLCEPATDMPAMTSSQISSPGKLDKLAKLNKLGKVAGLPKTAAEAAPAAPLVRTSFLSPGQTFPIVIEPTTPDLDPVAWALAHRQDIEARLCRHGGILLRGFGLRTPQEFERFAESIEPGLYGSYGDLPKKEGGRNTYRSTPYPEREMILYHNESAHLSRWPRKQWFFCELPSPVGGATPIVDCREMYRRLPRELAARFESKGLRYVRTFNDKLDVSWRDFFKTDSRDEVEARLRASGTDFAWLDADTLQTREQCPAVIAHPVTGERSFFNQVQLHHTACLDPEVRRDLLEIVGPQRMPRQVLFGDGSPIGDDVMALIGELYEACAVRFQWRQGDVVMLDNMLAAHARDPFEGPRKIVVAMGDMFERRDLPALAGRPATADSAEVAPATLEG</sequence>
<dbReference type="SUPFAM" id="SSF47336">
    <property type="entry name" value="ACP-like"/>
    <property type="match status" value="1"/>
</dbReference>
<dbReference type="RefSeq" id="WP_276264880.1">
    <property type="nucleotide sequence ID" value="NZ_JARJLM010000196.1"/>
</dbReference>
<keyword evidence="3" id="KW-0596">Phosphopantetheine</keyword>
<evidence type="ECO:0000313" key="8">
    <source>
        <dbReference type="EMBL" id="MDF3833561.1"/>
    </source>
</evidence>
<evidence type="ECO:0000259" key="7">
    <source>
        <dbReference type="PROSITE" id="PS50075"/>
    </source>
</evidence>
<gene>
    <name evidence="8" type="ORF">P3W85_11465</name>
</gene>
<evidence type="ECO:0000256" key="1">
    <source>
        <dbReference type="ARBA" id="ARBA00001957"/>
    </source>
</evidence>
<dbReference type="Pfam" id="PF00550">
    <property type="entry name" value="PP-binding"/>
    <property type="match status" value="1"/>
</dbReference>
<evidence type="ECO:0000256" key="6">
    <source>
        <dbReference type="ARBA" id="ARBA00023002"/>
    </source>
</evidence>
<keyword evidence="9" id="KW-1185">Reference proteome</keyword>
<dbReference type="InterPro" id="IPR003819">
    <property type="entry name" value="TauD/TfdA-like"/>
</dbReference>
<reference evidence="8 9" key="1">
    <citation type="submission" date="2023-03" db="EMBL/GenBank/DDBJ databases">
        <title>Draft assemblies of triclosan tolerant bacteria isolated from returned activated sludge.</title>
        <authorList>
            <person name="Van Hamelsveld S."/>
        </authorList>
    </citation>
    <scope>NUCLEOTIDE SEQUENCE [LARGE SCALE GENOMIC DNA]</scope>
    <source>
        <strain evidence="8 9">GW210010_S58</strain>
    </source>
</reference>
<keyword evidence="6" id="KW-0560">Oxidoreductase</keyword>
<dbReference type="Pfam" id="PF00501">
    <property type="entry name" value="AMP-binding"/>
    <property type="match status" value="1"/>
</dbReference>
<proteinExistence type="inferred from homology"/>
<dbReference type="PANTHER" id="PTHR22754">
    <property type="entry name" value="DISCO-INTERACTING PROTEIN 2 DIP2 -RELATED"/>
    <property type="match status" value="1"/>
</dbReference>
<keyword evidence="4" id="KW-0597">Phosphoprotein</keyword>
<dbReference type="Gene3D" id="3.40.50.12780">
    <property type="entry name" value="N-terminal domain of ligase-like"/>
    <property type="match status" value="1"/>
</dbReference>
<dbReference type="Gene3D" id="3.30.559.10">
    <property type="entry name" value="Chloramphenicol acetyltransferase-like domain"/>
    <property type="match status" value="1"/>
</dbReference>
<dbReference type="InterPro" id="IPR009081">
    <property type="entry name" value="PP-bd_ACP"/>
</dbReference>
<accession>A0ABT6APA1</accession>
<dbReference type="SUPFAM" id="SSF51197">
    <property type="entry name" value="Clavaminate synthase-like"/>
    <property type="match status" value="1"/>
</dbReference>
<dbReference type="CDD" id="cd19531">
    <property type="entry name" value="LCL_NRPS-like"/>
    <property type="match status" value="1"/>
</dbReference>
<dbReference type="Pfam" id="PF02668">
    <property type="entry name" value="TauD"/>
    <property type="match status" value="1"/>
</dbReference>
<dbReference type="Proteomes" id="UP001216674">
    <property type="component" value="Unassembled WGS sequence"/>
</dbReference>
<dbReference type="InterPro" id="IPR042099">
    <property type="entry name" value="ANL_N_sf"/>
</dbReference>
<dbReference type="SUPFAM" id="SSF52777">
    <property type="entry name" value="CoA-dependent acyltransferases"/>
    <property type="match status" value="2"/>
</dbReference>
<protein>
    <submittedName>
        <fullName evidence="8">Condensation domain-containing protein</fullName>
    </submittedName>
</protein>
<dbReference type="Gene3D" id="3.60.130.10">
    <property type="entry name" value="Clavaminate synthase-like"/>
    <property type="match status" value="1"/>
</dbReference>
<evidence type="ECO:0000256" key="5">
    <source>
        <dbReference type="ARBA" id="ARBA00022598"/>
    </source>
</evidence>
<dbReference type="InterPro" id="IPR040097">
    <property type="entry name" value="FAAL/FAAC"/>
</dbReference>
<dbReference type="InterPro" id="IPR001242">
    <property type="entry name" value="Condensation_dom"/>
</dbReference>
<dbReference type="InterPro" id="IPR000873">
    <property type="entry name" value="AMP-dep_synth/lig_dom"/>
</dbReference>
<dbReference type="InterPro" id="IPR045851">
    <property type="entry name" value="AMP-bd_C_sf"/>
</dbReference>
<feature type="domain" description="Carrier" evidence="7">
    <location>
        <begin position="590"/>
        <end position="665"/>
    </location>
</feature>
<dbReference type="PROSITE" id="PS00012">
    <property type="entry name" value="PHOSPHOPANTETHEINE"/>
    <property type="match status" value="1"/>
</dbReference>
<dbReference type="Gene3D" id="1.10.1200.10">
    <property type="entry name" value="ACP-like"/>
    <property type="match status" value="1"/>
</dbReference>
<comment type="similarity">
    <text evidence="2">Belongs to the ATP-dependent AMP-binding enzyme family.</text>
</comment>
<dbReference type="Gene3D" id="3.30.300.30">
    <property type="match status" value="1"/>
</dbReference>
<evidence type="ECO:0000256" key="2">
    <source>
        <dbReference type="ARBA" id="ARBA00006432"/>
    </source>
</evidence>
<dbReference type="SUPFAM" id="SSF56801">
    <property type="entry name" value="Acetyl-CoA synthetase-like"/>
    <property type="match status" value="1"/>
</dbReference>
<comment type="caution">
    <text evidence="8">The sequence shown here is derived from an EMBL/GenBank/DDBJ whole genome shotgun (WGS) entry which is preliminary data.</text>
</comment>
<dbReference type="Gene3D" id="3.30.559.30">
    <property type="entry name" value="Nonribosomal peptide synthetase, condensation domain"/>
    <property type="match status" value="1"/>
</dbReference>
<dbReference type="PROSITE" id="PS50075">
    <property type="entry name" value="CARRIER"/>
    <property type="match status" value="1"/>
</dbReference>
<name>A0ABT6APA1_9BURK</name>
<evidence type="ECO:0000313" key="9">
    <source>
        <dbReference type="Proteomes" id="UP001216674"/>
    </source>
</evidence>
<evidence type="ECO:0000256" key="3">
    <source>
        <dbReference type="ARBA" id="ARBA00022450"/>
    </source>
</evidence>
<dbReference type="InterPro" id="IPR023213">
    <property type="entry name" value="CAT-like_dom_sf"/>
</dbReference>
<dbReference type="InterPro" id="IPR020806">
    <property type="entry name" value="PKS_PP-bd"/>
</dbReference>
<dbReference type="InterPro" id="IPR006162">
    <property type="entry name" value="Ppantetheine_attach_site"/>
</dbReference>
<organism evidence="8 9">
    <name type="scientific">Cupriavidus basilensis</name>
    <dbReference type="NCBI Taxonomy" id="68895"/>
    <lineage>
        <taxon>Bacteria</taxon>
        <taxon>Pseudomonadati</taxon>
        <taxon>Pseudomonadota</taxon>
        <taxon>Betaproteobacteria</taxon>
        <taxon>Burkholderiales</taxon>
        <taxon>Burkholderiaceae</taxon>
        <taxon>Cupriavidus</taxon>
    </lineage>
</organism>
<dbReference type="Pfam" id="PF00668">
    <property type="entry name" value="Condensation"/>
    <property type="match status" value="1"/>
</dbReference>
<comment type="cofactor">
    <cofactor evidence="1">
        <name>pantetheine 4'-phosphate</name>
        <dbReference type="ChEBI" id="CHEBI:47942"/>
    </cofactor>
</comment>
<keyword evidence="5" id="KW-0436">Ligase</keyword>
<dbReference type="InterPro" id="IPR036736">
    <property type="entry name" value="ACP-like_sf"/>
</dbReference>
<dbReference type="InterPro" id="IPR042098">
    <property type="entry name" value="TauD-like_sf"/>
</dbReference>
<dbReference type="PANTHER" id="PTHR22754:SF32">
    <property type="entry name" value="DISCO-INTERACTING PROTEIN 2"/>
    <property type="match status" value="1"/>
</dbReference>
<evidence type="ECO:0000256" key="4">
    <source>
        <dbReference type="ARBA" id="ARBA00022553"/>
    </source>
</evidence>